<dbReference type="InterPro" id="IPR025447">
    <property type="entry name" value="DUF4192"/>
</dbReference>
<protein>
    <submittedName>
        <fullName evidence="1">DUF4192 domain-containing protein</fullName>
    </submittedName>
</protein>
<accession>A0A4U3MHN5</accession>
<dbReference type="EMBL" id="SZQA01000013">
    <property type="protein sequence ID" value="TKK88012.1"/>
    <property type="molecule type" value="Genomic_DNA"/>
</dbReference>
<dbReference type="AlphaFoldDB" id="A0A4U3MHN5"/>
<sequence>MPTDHRLRLSSPADILAAIPYLLGFHPADSLVVIGLERAAVRVATRWDLPLTPGALDDLRPLLAREKADATVLAAYGEAALTAPALDDAARFLAAAGVAVHDALRAHDGRYWSHLHACPPGGIHYDAAAHPVAAEAVVRGMVALPDRAALERTVAPVTGAARAAMDRATERAEHEVWGWVEKADPAAYLADGIARVRSAVECYERGGRLSDDDAARLGLALWLIRVRDEAWTLIDDRPAHLTLWRDLTRRLSPGLVTPAAALLAAAAWRTGDCALASMALDRALAAEPRYTMALILTEAIARLLTPDDVGERMPTPEQLDREMGPPLMSWFTPLLRRLAEPGPAHATGR</sequence>
<reference evidence="1 2" key="1">
    <citation type="submission" date="2019-04" db="EMBL/GenBank/DDBJ databases">
        <title>Herbidospora sp. NEAU-GS14.nov., a novel actinomycete isolated from soil.</title>
        <authorList>
            <person name="Han L."/>
        </authorList>
    </citation>
    <scope>NUCLEOTIDE SEQUENCE [LARGE SCALE GENOMIC DNA]</scope>
    <source>
        <strain evidence="1 2">NEAU-GS14</strain>
    </source>
</reference>
<evidence type="ECO:0000313" key="2">
    <source>
        <dbReference type="Proteomes" id="UP000308705"/>
    </source>
</evidence>
<gene>
    <name evidence="1" type="ORF">FDA94_15765</name>
</gene>
<dbReference type="OrthoDB" id="3264463at2"/>
<dbReference type="RefSeq" id="WP_137247809.1">
    <property type="nucleotide sequence ID" value="NZ_SZQA01000013.1"/>
</dbReference>
<dbReference type="Proteomes" id="UP000308705">
    <property type="component" value="Unassembled WGS sequence"/>
</dbReference>
<organism evidence="1 2">
    <name type="scientific">Herbidospora galbida</name>
    <dbReference type="NCBI Taxonomy" id="2575442"/>
    <lineage>
        <taxon>Bacteria</taxon>
        <taxon>Bacillati</taxon>
        <taxon>Actinomycetota</taxon>
        <taxon>Actinomycetes</taxon>
        <taxon>Streptosporangiales</taxon>
        <taxon>Streptosporangiaceae</taxon>
        <taxon>Herbidospora</taxon>
    </lineage>
</organism>
<keyword evidence="2" id="KW-1185">Reference proteome</keyword>
<proteinExistence type="predicted"/>
<dbReference type="Pfam" id="PF13830">
    <property type="entry name" value="DUF4192"/>
    <property type="match status" value="1"/>
</dbReference>
<comment type="caution">
    <text evidence="1">The sequence shown here is derived from an EMBL/GenBank/DDBJ whole genome shotgun (WGS) entry which is preliminary data.</text>
</comment>
<name>A0A4U3MHN5_9ACTN</name>
<evidence type="ECO:0000313" key="1">
    <source>
        <dbReference type="EMBL" id="TKK88012.1"/>
    </source>
</evidence>